<dbReference type="EMBL" id="RJKM01000001">
    <property type="protein sequence ID" value="ROP42565.1"/>
    <property type="molecule type" value="Genomic_DNA"/>
</dbReference>
<dbReference type="GO" id="GO:0003677">
    <property type="term" value="F:DNA binding"/>
    <property type="evidence" value="ECO:0007669"/>
    <property type="project" value="UniProtKB-KW"/>
</dbReference>
<dbReference type="InterPro" id="IPR011129">
    <property type="entry name" value="CSD"/>
</dbReference>
<evidence type="ECO:0000313" key="3">
    <source>
        <dbReference type="Proteomes" id="UP000268727"/>
    </source>
</evidence>
<accession>A0A3N1HJE4</accession>
<feature type="domain" description="CSD" evidence="1">
    <location>
        <begin position="2"/>
        <end position="66"/>
    </location>
</feature>
<protein>
    <submittedName>
        <fullName evidence="2">Putative cold-shock DNA-binding protein</fullName>
    </submittedName>
</protein>
<keyword evidence="3" id="KW-1185">Reference proteome</keyword>
<comment type="caution">
    <text evidence="2">The sequence shown here is derived from an EMBL/GenBank/DDBJ whole genome shotgun (WGS) entry which is preliminary data.</text>
</comment>
<dbReference type="PANTHER" id="PTHR46565">
    <property type="entry name" value="COLD SHOCK DOMAIN PROTEIN 2"/>
    <property type="match status" value="1"/>
</dbReference>
<dbReference type="PANTHER" id="PTHR46565:SF20">
    <property type="entry name" value="COLD SHOCK DOMAIN-CONTAINING PROTEIN 4"/>
    <property type="match status" value="1"/>
</dbReference>
<name>A0A3N1HJE4_9PSEU</name>
<proteinExistence type="predicted"/>
<dbReference type="SUPFAM" id="SSF50249">
    <property type="entry name" value="Nucleic acid-binding proteins"/>
    <property type="match status" value="1"/>
</dbReference>
<dbReference type="SMART" id="SM00357">
    <property type="entry name" value="CSP"/>
    <property type="match status" value="1"/>
</dbReference>
<gene>
    <name evidence="2" type="ORF">EDD40_8069</name>
</gene>
<dbReference type="Gene3D" id="2.40.50.140">
    <property type="entry name" value="Nucleic acid-binding proteins"/>
    <property type="match status" value="1"/>
</dbReference>
<dbReference type="InterPro" id="IPR012340">
    <property type="entry name" value="NA-bd_OB-fold"/>
</dbReference>
<evidence type="ECO:0000313" key="2">
    <source>
        <dbReference type="EMBL" id="ROP42565.1"/>
    </source>
</evidence>
<sequence length="139" mass="15415">MVVKGKVVRFDEVRGYGFVSPEEGGEDVFIHVNDIDFDKRLMAPGALVEFLVEMGDRGPKASRVSLVREASVRAGAPSYHSGDDVNGNDMFCEVVSTKRYLQEVTETLLSSAPGMTAEQILNVRKNLVGMARKYNWLED</sequence>
<dbReference type="Proteomes" id="UP000268727">
    <property type="component" value="Unassembled WGS sequence"/>
</dbReference>
<evidence type="ECO:0000259" key="1">
    <source>
        <dbReference type="PROSITE" id="PS51857"/>
    </source>
</evidence>
<dbReference type="AlphaFoldDB" id="A0A3N1HJE4"/>
<dbReference type="PROSITE" id="PS51857">
    <property type="entry name" value="CSD_2"/>
    <property type="match status" value="1"/>
</dbReference>
<dbReference type="PRINTS" id="PR00050">
    <property type="entry name" value="COLDSHOCK"/>
</dbReference>
<dbReference type="CDD" id="cd04458">
    <property type="entry name" value="CSP_CDS"/>
    <property type="match status" value="1"/>
</dbReference>
<reference evidence="2 3" key="1">
    <citation type="submission" date="2018-11" db="EMBL/GenBank/DDBJ databases">
        <title>Sequencing the genomes of 1000 actinobacteria strains.</title>
        <authorList>
            <person name="Klenk H.-P."/>
        </authorList>
    </citation>
    <scope>NUCLEOTIDE SEQUENCE [LARGE SCALE GENOMIC DNA]</scope>
    <source>
        <strain evidence="2 3">DSM 44231</strain>
    </source>
</reference>
<keyword evidence="2" id="KW-0238">DNA-binding</keyword>
<dbReference type="InterPro" id="IPR002059">
    <property type="entry name" value="CSP_DNA-bd"/>
</dbReference>
<organism evidence="2 3">
    <name type="scientific">Saccharothrix texasensis</name>
    <dbReference type="NCBI Taxonomy" id="103734"/>
    <lineage>
        <taxon>Bacteria</taxon>
        <taxon>Bacillati</taxon>
        <taxon>Actinomycetota</taxon>
        <taxon>Actinomycetes</taxon>
        <taxon>Pseudonocardiales</taxon>
        <taxon>Pseudonocardiaceae</taxon>
        <taxon>Saccharothrix</taxon>
    </lineage>
</organism>
<dbReference type="OrthoDB" id="4382049at2"/>
<dbReference type="Pfam" id="PF00313">
    <property type="entry name" value="CSD"/>
    <property type="match status" value="1"/>
</dbReference>